<dbReference type="Gene3D" id="2.40.10.10">
    <property type="entry name" value="Trypsin-like serine proteases"/>
    <property type="match status" value="1"/>
</dbReference>
<evidence type="ECO:0000256" key="2">
    <source>
        <dbReference type="ARBA" id="ARBA00012050"/>
    </source>
</evidence>
<dbReference type="GO" id="GO:0004252">
    <property type="term" value="F:serine-type endopeptidase activity"/>
    <property type="evidence" value="ECO:0007669"/>
    <property type="project" value="InterPro"/>
</dbReference>
<dbReference type="OrthoDB" id="6339452at2759"/>
<keyword evidence="5 8" id="KW-0378">Hydrolase</keyword>
<keyword evidence="6 8" id="KW-0720">Serine protease</keyword>
<evidence type="ECO:0000256" key="8">
    <source>
        <dbReference type="RuleBase" id="RU363034"/>
    </source>
</evidence>
<evidence type="ECO:0000313" key="12">
    <source>
        <dbReference type="Proteomes" id="UP000677803"/>
    </source>
</evidence>
<dbReference type="InterPro" id="IPR001254">
    <property type="entry name" value="Trypsin_dom"/>
</dbReference>
<comment type="caution">
    <text evidence="11">The sequence shown here is derived from an EMBL/GenBank/DDBJ whole genome shotgun (WGS) entry which is preliminary data.</text>
</comment>
<name>A0A8S4BYK6_9TELE</name>
<dbReference type="GO" id="GO:0006508">
    <property type="term" value="P:proteolysis"/>
    <property type="evidence" value="ECO:0007669"/>
    <property type="project" value="UniProtKB-KW"/>
</dbReference>
<comment type="catalytic activity">
    <reaction evidence="1">
        <text>Preferential cleavage: Arg-|-Xaa, Lys-|-Xaa.</text>
        <dbReference type="EC" id="3.4.21.10"/>
    </reaction>
</comment>
<dbReference type="Pfam" id="PF00089">
    <property type="entry name" value="Trypsin"/>
    <property type="match status" value="1"/>
</dbReference>
<dbReference type="PROSITE" id="PS50240">
    <property type="entry name" value="TRYPSIN_DOM"/>
    <property type="match status" value="1"/>
</dbReference>
<dbReference type="InterPro" id="IPR033116">
    <property type="entry name" value="TRYPSIN_SER"/>
</dbReference>
<proteinExistence type="predicted"/>
<evidence type="ECO:0000259" key="10">
    <source>
        <dbReference type="PROSITE" id="PS50240"/>
    </source>
</evidence>
<sequence>MAIKVHLLFAFLCLTTSASSPHSCGKRPLVGAPGGSRIVGGQDAPEGAWPWQVSIQILSRHHCGGTILNNLWVLTAAHCFHKYQFISKRYFRVVAGANVLSSPGEHAQIRSISEIRMHEDYDDRTSNNDVTLLLLSYPLHVTDHVQPICIPRNRTYELMLNFSHCFVTGWGSTYYKGKMMDRLQEVEVELIDHSRCNQLSWYGGIVTDNMLCAGQESGGADSCQGDSGGPLQCYSDNAESFYVIGVTSFGEECGLPRRPGVYARTSRFSDWLEASQAEAASAARRLNTGPMAALLSLALMLL</sequence>
<evidence type="ECO:0000256" key="4">
    <source>
        <dbReference type="ARBA" id="ARBA00022670"/>
    </source>
</evidence>
<dbReference type="FunFam" id="2.40.10.10:FF:000003">
    <property type="entry name" value="Transmembrane serine protease 3"/>
    <property type="match status" value="1"/>
</dbReference>
<dbReference type="PROSITE" id="PS00134">
    <property type="entry name" value="TRYPSIN_HIS"/>
    <property type="match status" value="1"/>
</dbReference>
<dbReference type="PANTHER" id="PTHR24252">
    <property type="entry name" value="ACROSIN-RELATED"/>
    <property type="match status" value="1"/>
</dbReference>
<keyword evidence="12" id="KW-1185">Reference proteome</keyword>
<keyword evidence="7" id="KW-1015">Disulfide bond</keyword>
<protein>
    <recommendedName>
        <fullName evidence="3">Acrosin</fullName>
        <ecNumber evidence="2">3.4.21.10</ecNumber>
    </recommendedName>
</protein>
<dbReference type="SUPFAM" id="SSF50494">
    <property type="entry name" value="Trypsin-like serine proteases"/>
    <property type="match status" value="1"/>
</dbReference>
<dbReference type="PROSITE" id="PS00135">
    <property type="entry name" value="TRYPSIN_SER"/>
    <property type="match status" value="1"/>
</dbReference>
<reference evidence="11" key="1">
    <citation type="submission" date="2021-05" db="EMBL/GenBank/DDBJ databases">
        <authorList>
            <person name="Tigano A."/>
        </authorList>
    </citation>
    <scope>NUCLEOTIDE SEQUENCE</scope>
</reference>
<dbReference type="PANTHER" id="PTHR24252:SF8">
    <property type="entry name" value="ACROSIN"/>
    <property type="match status" value="1"/>
</dbReference>
<dbReference type="InterPro" id="IPR009003">
    <property type="entry name" value="Peptidase_S1_PA"/>
</dbReference>
<evidence type="ECO:0000256" key="3">
    <source>
        <dbReference type="ARBA" id="ARBA00017161"/>
    </source>
</evidence>
<dbReference type="EC" id="3.4.21.10" evidence="2"/>
<evidence type="ECO:0000256" key="5">
    <source>
        <dbReference type="ARBA" id="ARBA00022801"/>
    </source>
</evidence>
<dbReference type="AlphaFoldDB" id="A0A8S4BYK6"/>
<dbReference type="CDD" id="cd00190">
    <property type="entry name" value="Tryp_SPc"/>
    <property type="match status" value="1"/>
</dbReference>
<organism evidence="11 12">
    <name type="scientific">Menidia menidia</name>
    <name type="common">Atlantic silverside</name>
    <dbReference type="NCBI Taxonomy" id="238744"/>
    <lineage>
        <taxon>Eukaryota</taxon>
        <taxon>Metazoa</taxon>
        <taxon>Chordata</taxon>
        <taxon>Craniata</taxon>
        <taxon>Vertebrata</taxon>
        <taxon>Euteleostomi</taxon>
        <taxon>Actinopterygii</taxon>
        <taxon>Neopterygii</taxon>
        <taxon>Teleostei</taxon>
        <taxon>Neoteleostei</taxon>
        <taxon>Acanthomorphata</taxon>
        <taxon>Ovalentaria</taxon>
        <taxon>Atherinomorphae</taxon>
        <taxon>Atheriniformes</taxon>
        <taxon>Atherinopsidae</taxon>
        <taxon>Menidiinae</taxon>
        <taxon>Menidia</taxon>
    </lineage>
</organism>
<dbReference type="EMBL" id="CAJRST010041110">
    <property type="protein sequence ID" value="CAG6021370.1"/>
    <property type="molecule type" value="Genomic_DNA"/>
</dbReference>
<dbReference type="PRINTS" id="PR00722">
    <property type="entry name" value="CHYMOTRYPSIN"/>
</dbReference>
<accession>A0A8S4BYK6</accession>
<dbReference type="Proteomes" id="UP000677803">
    <property type="component" value="Unassembled WGS sequence"/>
</dbReference>
<dbReference type="InterPro" id="IPR043504">
    <property type="entry name" value="Peptidase_S1_PA_chymotrypsin"/>
</dbReference>
<dbReference type="InterPro" id="IPR001314">
    <property type="entry name" value="Peptidase_S1A"/>
</dbReference>
<feature type="signal peptide" evidence="9">
    <location>
        <begin position="1"/>
        <end position="18"/>
    </location>
</feature>
<evidence type="ECO:0000256" key="1">
    <source>
        <dbReference type="ARBA" id="ARBA00001656"/>
    </source>
</evidence>
<gene>
    <name evidence="11" type="ORF">MMEN_LOCUS21576</name>
</gene>
<evidence type="ECO:0000256" key="9">
    <source>
        <dbReference type="SAM" id="SignalP"/>
    </source>
</evidence>
<evidence type="ECO:0000256" key="6">
    <source>
        <dbReference type="ARBA" id="ARBA00022825"/>
    </source>
</evidence>
<evidence type="ECO:0000256" key="7">
    <source>
        <dbReference type="ARBA" id="ARBA00023157"/>
    </source>
</evidence>
<keyword evidence="4 8" id="KW-0645">Protease</keyword>
<feature type="domain" description="Peptidase S1" evidence="10">
    <location>
        <begin position="38"/>
        <end position="277"/>
    </location>
</feature>
<dbReference type="InterPro" id="IPR018114">
    <property type="entry name" value="TRYPSIN_HIS"/>
</dbReference>
<keyword evidence="9" id="KW-0732">Signal</keyword>
<evidence type="ECO:0000313" key="11">
    <source>
        <dbReference type="EMBL" id="CAG6021370.1"/>
    </source>
</evidence>
<feature type="chain" id="PRO_5035920153" description="Acrosin" evidence="9">
    <location>
        <begin position="19"/>
        <end position="302"/>
    </location>
</feature>
<dbReference type="SMART" id="SM00020">
    <property type="entry name" value="Tryp_SPc"/>
    <property type="match status" value="1"/>
</dbReference>